<dbReference type="AlphaFoldDB" id="A0A397STJ5"/>
<dbReference type="EMBL" id="QKYT01000377">
    <property type="protein sequence ID" value="RIA86201.1"/>
    <property type="molecule type" value="Genomic_DNA"/>
</dbReference>
<dbReference type="PANTHER" id="PTHR46809:SF2">
    <property type="entry name" value="GH21273P"/>
    <property type="match status" value="1"/>
</dbReference>
<protein>
    <recommendedName>
        <fullName evidence="3">MIR domain-containing protein</fullName>
    </recommendedName>
</protein>
<evidence type="ECO:0000259" key="3">
    <source>
        <dbReference type="PROSITE" id="PS50919"/>
    </source>
</evidence>
<dbReference type="OrthoDB" id="2321506at2759"/>
<keyword evidence="1" id="KW-0732">Signal</keyword>
<comment type="caution">
    <text evidence="4">The sequence shown here is derived from an EMBL/GenBank/DDBJ whole genome shotgun (WGS) entry which is preliminary data.</text>
</comment>
<proteinExistence type="predicted"/>
<reference evidence="4 5" key="1">
    <citation type="submission" date="2018-06" db="EMBL/GenBank/DDBJ databases">
        <title>Comparative genomics reveals the genomic features of Rhizophagus irregularis, R. cerebriforme, R. diaphanum and Gigaspora rosea, and their symbiotic lifestyle signature.</title>
        <authorList>
            <person name="Morin E."/>
            <person name="San Clemente H."/>
            <person name="Chen E.C.H."/>
            <person name="De La Providencia I."/>
            <person name="Hainaut M."/>
            <person name="Kuo A."/>
            <person name="Kohler A."/>
            <person name="Murat C."/>
            <person name="Tang N."/>
            <person name="Roy S."/>
            <person name="Loubradou J."/>
            <person name="Henrissat B."/>
            <person name="Grigoriev I.V."/>
            <person name="Corradi N."/>
            <person name="Roux C."/>
            <person name="Martin F.M."/>
        </authorList>
    </citation>
    <scope>NUCLEOTIDE SEQUENCE [LARGE SCALE GENOMIC DNA]</scope>
    <source>
        <strain evidence="4 5">DAOM 227022</strain>
    </source>
</reference>
<evidence type="ECO:0000256" key="1">
    <source>
        <dbReference type="ARBA" id="ARBA00022729"/>
    </source>
</evidence>
<keyword evidence="5" id="KW-1185">Reference proteome</keyword>
<keyword evidence="2" id="KW-0677">Repeat</keyword>
<dbReference type="InterPro" id="IPR016093">
    <property type="entry name" value="MIR_motif"/>
</dbReference>
<dbReference type="Proteomes" id="UP000265703">
    <property type="component" value="Unassembled WGS sequence"/>
</dbReference>
<evidence type="ECO:0000313" key="5">
    <source>
        <dbReference type="Proteomes" id="UP000265703"/>
    </source>
</evidence>
<dbReference type="SUPFAM" id="SSF82109">
    <property type="entry name" value="MIR domain"/>
    <property type="match status" value="1"/>
</dbReference>
<dbReference type="CDD" id="cd23263">
    <property type="entry name" value="beta-trefoil_MIR"/>
    <property type="match status" value="1"/>
</dbReference>
<dbReference type="SMART" id="SM00472">
    <property type="entry name" value="MIR"/>
    <property type="match status" value="2"/>
</dbReference>
<evidence type="ECO:0000256" key="2">
    <source>
        <dbReference type="ARBA" id="ARBA00022737"/>
    </source>
</evidence>
<evidence type="ECO:0000313" key="4">
    <source>
        <dbReference type="EMBL" id="RIA86201.1"/>
    </source>
</evidence>
<organism evidence="4 5">
    <name type="scientific">Glomus cerebriforme</name>
    <dbReference type="NCBI Taxonomy" id="658196"/>
    <lineage>
        <taxon>Eukaryota</taxon>
        <taxon>Fungi</taxon>
        <taxon>Fungi incertae sedis</taxon>
        <taxon>Mucoromycota</taxon>
        <taxon>Glomeromycotina</taxon>
        <taxon>Glomeromycetes</taxon>
        <taxon>Glomerales</taxon>
        <taxon>Glomeraceae</taxon>
        <taxon>Glomus</taxon>
    </lineage>
</organism>
<sequence>MEVYDGTEHPEVWIEKVKSYCYQKDITIDNENILNYCKTLIHPSIYVDEAESFEELVEILKSDIITFEFFKNFTYKKLKNLQFKYTNDNEILKFLNNFQQLCYEAEINEFEEQKKLFLETLPTYSIQNKFILNNFEKINSMKELMNYFNQSLLLKENTKEIKNGSCVTLKHVATGKYLSSSDDVYYNTGSESQAVYARETFLAPDSVWIINMGLTESHDPIFYGTLFYLTHKSDRKRLDVDKTFQSPTTKYSEVTVINTSDKRMQMMAVKITINNSDNYVRSGNIIYLRNSESITLRSHERTFTIDNKTYQEVIGHNEPFGENDKWCIELIED</sequence>
<dbReference type="PANTHER" id="PTHR46809">
    <property type="entry name" value="STROMAL CELL-DERIVED FACTOR 2-LIKE PROTEIN"/>
    <property type="match status" value="1"/>
</dbReference>
<dbReference type="InterPro" id="IPR036300">
    <property type="entry name" value="MIR_dom_sf"/>
</dbReference>
<dbReference type="PROSITE" id="PS50919">
    <property type="entry name" value="MIR"/>
    <property type="match status" value="1"/>
</dbReference>
<name>A0A397STJ5_9GLOM</name>
<gene>
    <name evidence="4" type="ORF">C1645_856556</name>
</gene>
<accession>A0A397STJ5</accession>
<dbReference type="Gene3D" id="2.80.10.50">
    <property type="match status" value="1"/>
</dbReference>
<feature type="domain" description="MIR" evidence="3">
    <location>
        <begin position="158"/>
        <end position="213"/>
    </location>
</feature>